<dbReference type="InterPro" id="IPR020946">
    <property type="entry name" value="Flavin_mOase-like"/>
</dbReference>
<keyword evidence="3" id="KW-0274">FAD</keyword>
<evidence type="ECO:0000256" key="4">
    <source>
        <dbReference type="ARBA" id="ARBA00023002"/>
    </source>
</evidence>
<keyword evidence="5" id="KW-0812">Transmembrane</keyword>
<dbReference type="Pfam" id="PF00743">
    <property type="entry name" value="FMO-like"/>
    <property type="match status" value="1"/>
</dbReference>
<evidence type="ECO:0000313" key="7">
    <source>
        <dbReference type="Proteomes" id="UP000800092"/>
    </source>
</evidence>
<keyword evidence="5" id="KW-1133">Transmembrane helix</keyword>
<evidence type="ECO:0000256" key="1">
    <source>
        <dbReference type="ARBA" id="ARBA00010139"/>
    </source>
</evidence>
<dbReference type="GO" id="GO:0050661">
    <property type="term" value="F:NADP binding"/>
    <property type="evidence" value="ECO:0007669"/>
    <property type="project" value="InterPro"/>
</dbReference>
<name>A0A6A6H637_VIRVR</name>
<dbReference type="Proteomes" id="UP000800092">
    <property type="component" value="Unassembled WGS sequence"/>
</dbReference>
<dbReference type="PANTHER" id="PTHR42877:SF4">
    <property type="entry name" value="FAD_NAD(P)-BINDING DOMAIN-CONTAINING PROTEIN-RELATED"/>
    <property type="match status" value="1"/>
</dbReference>
<evidence type="ECO:0000256" key="5">
    <source>
        <dbReference type="SAM" id="Phobius"/>
    </source>
</evidence>
<organism evidence="6 7">
    <name type="scientific">Viridothelium virens</name>
    <name type="common">Speckled blister lichen</name>
    <name type="synonym">Trypethelium virens</name>
    <dbReference type="NCBI Taxonomy" id="1048519"/>
    <lineage>
        <taxon>Eukaryota</taxon>
        <taxon>Fungi</taxon>
        <taxon>Dikarya</taxon>
        <taxon>Ascomycota</taxon>
        <taxon>Pezizomycotina</taxon>
        <taxon>Dothideomycetes</taxon>
        <taxon>Dothideomycetes incertae sedis</taxon>
        <taxon>Trypetheliales</taxon>
        <taxon>Trypetheliaceae</taxon>
        <taxon>Viridothelium</taxon>
    </lineage>
</organism>
<keyword evidence="4" id="KW-0560">Oxidoreductase</keyword>
<reference evidence="6" key="1">
    <citation type="journal article" date="2020" name="Stud. Mycol.">
        <title>101 Dothideomycetes genomes: a test case for predicting lifestyles and emergence of pathogens.</title>
        <authorList>
            <person name="Haridas S."/>
            <person name="Albert R."/>
            <person name="Binder M."/>
            <person name="Bloem J."/>
            <person name="Labutti K."/>
            <person name="Salamov A."/>
            <person name="Andreopoulos B."/>
            <person name="Baker S."/>
            <person name="Barry K."/>
            <person name="Bills G."/>
            <person name="Bluhm B."/>
            <person name="Cannon C."/>
            <person name="Castanera R."/>
            <person name="Culley D."/>
            <person name="Daum C."/>
            <person name="Ezra D."/>
            <person name="Gonzalez J."/>
            <person name="Henrissat B."/>
            <person name="Kuo A."/>
            <person name="Liang C."/>
            <person name="Lipzen A."/>
            <person name="Lutzoni F."/>
            <person name="Magnuson J."/>
            <person name="Mondo S."/>
            <person name="Nolan M."/>
            <person name="Ohm R."/>
            <person name="Pangilinan J."/>
            <person name="Park H.-J."/>
            <person name="Ramirez L."/>
            <person name="Alfaro M."/>
            <person name="Sun H."/>
            <person name="Tritt A."/>
            <person name="Yoshinaga Y."/>
            <person name="Zwiers L.-H."/>
            <person name="Turgeon B."/>
            <person name="Goodwin S."/>
            <person name="Spatafora J."/>
            <person name="Crous P."/>
            <person name="Grigoriev I."/>
        </authorList>
    </citation>
    <scope>NUCLEOTIDE SEQUENCE</scope>
    <source>
        <strain evidence="6">Tuck. ex Michener</strain>
    </source>
</reference>
<evidence type="ECO:0000256" key="3">
    <source>
        <dbReference type="ARBA" id="ARBA00022827"/>
    </source>
</evidence>
<dbReference type="SUPFAM" id="SSF51905">
    <property type="entry name" value="FAD/NAD(P)-binding domain"/>
    <property type="match status" value="2"/>
</dbReference>
<dbReference type="PANTHER" id="PTHR42877">
    <property type="entry name" value="L-ORNITHINE N(5)-MONOOXYGENASE-RELATED"/>
    <property type="match status" value="1"/>
</dbReference>
<dbReference type="Gene3D" id="3.50.50.60">
    <property type="entry name" value="FAD/NAD(P)-binding domain"/>
    <property type="match status" value="2"/>
</dbReference>
<keyword evidence="6" id="KW-0503">Monooxygenase</keyword>
<keyword evidence="5" id="KW-0472">Membrane</keyword>
<evidence type="ECO:0000313" key="6">
    <source>
        <dbReference type="EMBL" id="KAF2233482.1"/>
    </source>
</evidence>
<proteinExistence type="inferred from homology"/>
<dbReference type="EMBL" id="ML991806">
    <property type="protein sequence ID" value="KAF2233482.1"/>
    <property type="molecule type" value="Genomic_DNA"/>
</dbReference>
<dbReference type="AlphaFoldDB" id="A0A6A6H637"/>
<dbReference type="InterPro" id="IPR051209">
    <property type="entry name" value="FAD-bind_Monooxygenase_sf"/>
</dbReference>
<dbReference type="InterPro" id="IPR036188">
    <property type="entry name" value="FAD/NAD-bd_sf"/>
</dbReference>
<accession>A0A6A6H637</accession>
<keyword evidence="7" id="KW-1185">Reference proteome</keyword>
<protein>
    <submittedName>
        <fullName evidence="6">Flavin-binding monooxygenase</fullName>
    </submittedName>
</protein>
<gene>
    <name evidence="6" type="ORF">EV356DRAFT_202541</name>
</gene>
<dbReference type="OrthoDB" id="74360at2759"/>
<dbReference type="GO" id="GO:0050660">
    <property type="term" value="F:flavin adenine dinucleotide binding"/>
    <property type="evidence" value="ECO:0007669"/>
    <property type="project" value="InterPro"/>
</dbReference>
<comment type="similarity">
    <text evidence="1">Belongs to the FAD-binding monooxygenase family.</text>
</comment>
<keyword evidence="2" id="KW-0285">Flavoprotein</keyword>
<sequence>MGGDKPWPEVPVGNKDHTSAAVVIVGAGISGMCMAIDLIKRNNCRNFIIIEKSTGVGGTWNDNRYPGCCCDVWSLLYSYSFEQKPDWTREYPGQEEILQYLMTVAQKYNLYQHIRFNTTVDEARWDDEEKKWKTAVSVSGAKDAEFCPKYTITSDFFVSAVGQLNVPRYPIIEGLDSFKGKTMHSARWDWSYPLEGKRIAIIGTGATAAQIIPELAPSAKSLTVYHRTPSWVIPRLDRAVPPLERSLLRYLPFTRWKKRAWQMDFRESFFHAVTDHTSSFAEQMREWNRTKLRDELPERPELWDVLAPKYHPGCKRSVLSDDYYPALGRENVRLETRPIVGVTETGVRVAKDSFAYPAGFETEFRTEEEYDVLVLATGFRAVEFLHPIRVTGARGRPLAELWRESGAHALYGVAVPGLPNFGMLYGPNTNLGHNSIIVMIEAQSRYLATLIGTVLEARRKSEGRKTLALAPKESVTAEYNERLQRELNASSFADPNCQSWYKDDQGRITNNWSRNAIEYQELLAQVRWGDYEVEGDGAEVVRRKGEVTKLGRVVEETRVPDAVWMGLSALGTAALVGGMAIRWLPRLRAR</sequence>
<feature type="transmembrane region" description="Helical" evidence="5">
    <location>
        <begin position="562"/>
        <end position="584"/>
    </location>
</feature>
<evidence type="ECO:0000256" key="2">
    <source>
        <dbReference type="ARBA" id="ARBA00022630"/>
    </source>
</evidence>
<dbReference type="GO" id="GO:0004499">
    <property type="term" value="F:N,N-dimethylaniline monooxygenase activity"/>
    <property type="evidence" value="ECO:0007669"/>
    <property type="project" value="InterPro"/>
</dbReference>